<evidence type="ECO:0000256" key="1">
    <source>
        <dbReference type="SAM" id="SignalP"/>
    </source>
</evidence>
<organism evidence="2 3">
    <name type="scientific">Bradyrhizobium lablabi</name>
    <dbReference type="NCBI Taxonomy" id="722472"/>
    <lineage>
        <taxon>Bacteria</taxon>
        <taxon>Pseudomonadati</taxon>
        <taxon>Pseudomonadota</taxon>
        <taxon>Alphaproteobacteria</taxon>
        <taxon>Hyphomicrobiales</taxon>
        <taxon>Nitrobacteraceae</taxon>
        <taxon>Bradyrhizobium</taxon>
    </lineage>
</organism>
<dbReference type="RefSeq" id="WP_172841960.1">
    <property type="nucleotide sequence ID" value="NZ_LT670844.1"/>
</dbReference>
<accession>A0A1M6JSP1</accession>
<feature type="signal peptide" evidence="1">
    <location>
        <begin position="1"/>
        <end position="18"/>
    </location>
</feature>
<feature type="chain" id="PRO_5013336846" description="Muconolactone delta-isomerase" evidence="1">
    <location>
        <begin position="19"/>
        <end position="136"/>
    </location>
</feature>
<evidence type="ECO:0000313" key="3">
    <source>
        <dbReference type="Proteomes" id="UP000189935"/>
    </source>
</evidence>
<dbReference type="Gene3D" id="3.30.70.1060">
    <property type="entry name" value="Dimeric alpha+beta barrel"/>
    <property type="match status" value="1"/>
</dbReference>
<proteinExistence type="predicted"/>
<evidence type="ECO:0008006" key="4">
    <source>
        <dbReference type="Google" id="ProtNLM"/>
    </source>
</evidence>
<reference evidence="2 3" key="1">
    <citation type="submission" date="2016-11" db="EMBL/GenBank/DDBJ databases">
        <authorList>
            <person name="Jaros S."/>
            <person name="Januszkiewicz K."/>
            <person name="Wedrychowicz H."/>
        </authorList>
    </citation>
    <scope>NUCLEOTIDE SEQUENCE [LARGE SCALE GENOMIC DNA]</scope>
    <source>
        <strain evidence="2 3">GAS499</strain>
    </source>
</reference>
<gene>
    <name evidence="2" type="ORF">SAMN05444159_0766</name>
</gene>
<name>A0A1M6JSP1_9BRAD</name>
<keyword evidence="1" id="KW-0732">Signal</keyword>
<dbReference type="AlphaFoldDB" id="A0A1M6JSP1"/>
<dbReference type="Proteomes" id="UP000189935">
    <property type="component" value="Chromosome I"/>
</dbReference>
<protein>
    <recommendedName>
        <fullName evidence="4">Muconolactone delta-isomerase</fullName>
    </recommendedName>
</protein>
<dbReference type="EMBL" id="LT670844">
    <property type="protein sequence ID" value="SHJ49744.1"/>
    <property type="molecule type" value="Genomic_DNA"/>
</dbReference>
<evidence type="ECO:0000313" key="2">
    <source>
        <dbReference type="EMBL" id="SHJ49744.1"/>
    </source>
</evidence>
<sequence>MKFIIPFLVAALPVAAFAQSQSGQAPGAPGVALPKTTEVMVLLTPKQAVTRQQIMAVMPSEIRETMKLYLDGKIRQWYSRGDGKGVIFLIDAKTQDEARAVMETLPLSKGQLVDHEYIPVGPLMPLLGLLGPGAQQ</sequence>